<keyword evidence="10" id="KW-0739">Sodium transport</keyword>
<dbReference type="InterPro" id="IPR038377">
    <property type="entry name" value="Na/Glc_symporter_sf"/>
</dbReference>
<keyword evidence="5 12" id="KW-0812">Transmembrane</keyword>
<keyword evidence="7" id="KW-0915">Sodium</keyword>
<feature type="transmembrane region" description="Helical" evidence="12">
    <location>
        <begin position="62"/>
        <end position="80"/>
    </location>
</feature>
<keyword evidence="6 12" id="KW-1133">Transmembrane helix</keyword>
<comment type="caution">
    <text evidence="13">The sequence shown here is derived from an EMBL/GenBank/DDBJ whole genome shotgun (WGS) entry which is preliminary data.</text>
</comment>
<dbReference type="PANTHER" id="PTHR42985">
    <property type="entry name" value="SODIUM-COUPLED MONOCARBOXYLATE TRANSPORTER"/>
    <property type="match status" value="1"/>
</dbReference>
<dbReference type="InterPro" id="IPR001734">
    <property type="entry name" value="Na/solute_symporter"/>
</dbReference>
<evidence type="ECO:0000313" key="13">
    <source>
        <dbReference type="EMBL" id="KAH3818975.1"/>
    </source>
</evidence>
<dbReference type="AlphaFoldDB" id="A0A9D4JNT0"/>
<gene>
    <name evidence="13" type="ORF">DPMN_120705</name>
</gene>
<evidence type="ECO:0000256" key="3">
    <source>
        <dbReference type="ARBA" id="ARBA00022448"/>
    </source>
</evidence>
<sequence length="144" mass="15981">MKESGKYSYNTGSVPTFHDADYTVFACTLAISAFIGIFYAIKDRKKQTTDEYLLAGRSMHPIPVAMSLLSSFIPAITILGTPAEVYVYSTMYWWISVAMVITALGAGQIFIPIFYKLGITSVFQVFSTSKLQLGLKEPFHVLVN</sequence>
<evidence type="ECO:0000256" key="12">
    <source>
        <dbReference type="SAM" id="Phobius"/>
    </source>
</evidence>
<protein>
    <recommendedName>
        <fullName evidence="15">Sodium-dependent multivitamin transporter</fullName>
    </recommendedName>
</protein>
<name>A0A9D4JNT0_DREPO</name>
<dbReference type="InterPro" id="IPR051163">
    <property type="entry name" value="Sodium:Solute_Symporter_SSF"/>
</dbReference>
<evidence type="ECO:0000256" key="11">
    <source>
        <dbReference type="RuleBase" id="RU362091"/>
    </source>
</evidence>
<evidence type="ECO:0000256" key="10">
    <source>
        <dbReference type="ARBA" id="ARBA00023201"/>
    </source>
</evidence>
<comment type="subcellular location">
    <subcellularLocation>
        <location evidence="1">Cell membrane</location>
        <topology evidence="1">Multi-pass membrane protein</topology>
    </subcellularLocation>
</comment>
<dbReference type="PANTHER" id="PTHR42985:SF45">
    <property type="entry name" value="SODIUM_IODIDE COTRANSPORTER-LIKE"/>
    <property type="match status" value="1"/>
</dbReference>
<reference evidence="13" key="1">
    <citation type="journal article" date="2019" name="bioRxiv">
        <title>The Genome of the Zebra Mussel, Dreissena polymorpha: A Resource for Invasive Species Research.</title>
        <authorList>
            <person name="McCartney M.A."/>
            <person name="Auch B."/>
            <person name="Kono T."/>
            <person name="Mallez S."/>
            <person name="Zhang Y."/>
            <person name="Obille A."/>
            <person name="Becker A."/>
            <person name="Abrahante J.E."/>
            <person name="Garbe J."/>
            <person name="Badalamenti J.P."/>
            <person name="Herman A."/>
            <person name="Mangelson H."/>
            <person name="Liachko I."/>
            <person name="Sullivan S."/>
            <person name="Sone E.D."/>
            <person name="Koren S."/>
            <person name="Silverstein K.A.T."/>
            <person name="Beckman K.B."/>
            <person name="Gohl D.M."/>
        </authorList>
    </citation>
    <scope>NUCLEOTIDE SEQUENCE</scope>
    <source>
        <strain evidence="13">Duluth1</strain>
        <tissue evidence="13">Whole animal</tissue>
    </source>
</reference>
<organism evidence="13 14">
    <name type="scientific">Dreissena polymorpha</name>
    <name type="common">Zebra mussel</name>
    <name type="synonym">Mytilus polymorpha</name>
    <dbReference type="NCBI Taxonomy" id="45954"/>
    <lineage>
        <taxon>Eukaryota</taxon>
        <taxon>Metazoa</taxon>
        <taxon>Spiralia</taxon>
        <taxon>Lophotrochozoa</taxon>
        <taxon>Mollusca</taxon>
        <taxon>Bivalvia</taxon>
        <taxon>Autobranchia</taxon>
        <taxon>Heteroconchia</taxon>
        <taxon>Euheterodonta</taxon>
        <taxon>Imparidentia</taxon>
        <taxon>Neoheterodontei</taxon>
        <taxon>Myida</taxon>
        <taxon>Dreissenoidea</taxon>
        <taxon>Dreissenidae</taxon>
        <taxon>Dreissena</taxon>
    </lineage>
</organism>
<dbReference type="GO" id="GO:0005886">
    <property type="term" value="C:plasma membrane"/>
    <property type="evidence" value="ECO:0007669"/>
    <property type="project" value="UniProtKB-SubCell"/>
</dbReference>
<evidence type="ECO:0000256" key="2">
    <source>
        <dbReference type="ARBA" id="ARBA00006434"/>
    </source>
</evidence>
<reference evidence="13" key="2">
    <citation type="submission" date="2020-11" db="EMBL/GenBank/DDBJ databases">
        <authorList>
            <person name="McCartney M.A."/>
            <person name="Auch B."/>
            <person name="Kono T."/>
            <person name="Mallez S."/>
            <person name="Becker A."/>
            <person name="Gohl D.M."/>
            <person name="Silverstein K.A.T."/>
            <person name="Koren S."/>
            <person name="Bechman K.B."/>
            <person name="Herman A."/>
            <person name="Abrahante J.E."/>
            <person name="Garbe J."/>
        </authorList>
    </citation>
    <scope>NUCLEOTIDE SEQUENCE</scope>
    <source>
        <strain evidence="13">Duluth1</strain>
        <tissue evidence="13">Whole animal</tissue>
    </source>
</reference>
<dbReference type="Gene3D" id="1.20.1730.10">
    <property type="entry name" value="Sodium/glucose cotransporter"/>
    <property type="match status" value="1"/>
</dbReference>
<feature type="transmembrane region" description="Helical" evidence="12">
    <location>
        <begin position="20"/>
        <end position="41"/>
    </location>
</feature>
<accession>A0A9D4JNT0</accession>
<keyword evidence="14" id="KW-1185">Reference proteome</keyword>
<evidence type="ECO:0000256" key="4">
    <source>
        <dbReference type="ARBA" id="ARBA00022475"/>
    </source>
</evidence>
<dbReference type="EMBL" id="JAIWYP010000005">
    <property type="protein sequence ID" value="KAH3818975.1"/>
    <property type="molecule type" value="Genomic_DNA"/>
</dbReference>
<evidence type="ECO:0000256" key="6">
    <source>
        <dbReference type="ARBA" id="ARBA00022989"/>
    </source>
</evidence>
<dbReference type="GO" id="GO:0015293">
    <property type="term" value="F:symporter activity"/>
    <property type="evidence" value="ECO:0007669"/>
    <property type="project" value="TreeGrafter"/>
</dbReference>
<comment type="similarity">
    <text evidence="2 11">Belongs to the sodium:solute symporter (SSF) (TC 2.A.21) family.</text>
</comment>
<dbReference type="PROSITE" id="PS50283">
    <property type="entry name" value="NA_SOLUT_SYMP_3"/>
    <property type="match status" value="1"/>
</dbReference>
<evidence type="ECO:0000256" key="7">
    <source>
        <dbReference type="ARBA" id="ARBA00023053"/>
    </source>
</evidence>
<evidence type="ECO:0000256" key="9">
    <source>
        <dbReference type="ARBA" id="ARBA00023136"/>
    </source>
</evidence>
<keyword evidence="4" id="KW-1003">Cell membrane</keyword>
<evidence type="ECO:0000313" key="14">
    <source>
        <dbReference type="Proteomes" id="UP000828390"/>
    </source>
</evidence>
<dbReference type="GO" id="GO:0006814">
    <property type="term" value="P:sodium ion transport"/>
    <property type="evidence" value="ECO:0007669"/>
    <property type="project" value="UniProtKB-KW"/>
</dbReference>
<evidence type="ECO:0008006" key="15">
    <source>
        <dbReference type="Google" id="ProtNLM"/>
    </source>
</evidence>
<evidence type="ECO:0000256" key="1">
    <source>
        <dbReference type="ARBA" id="ARBA00004651"/>
    </source>
</evidence>
<proteinExistence type="inferred from homology"/>
<keyword evidence="8" id="KW-0406">Ion transport</keyword>
<feature type="transmembrane region" description="Helical" evidence="12">
    <location>
        <begin position="92"/>
        <end position="115"/>
    </location>
</feature>
<dbReference type="Pfam" id="PF00474">
    <property type="entry name" value="SSF"/>
    <property type="match status" value="1"/>
</dbReference>
<dbReference type="Proteomes" id="UP000828390">
    <property type="component" value="Unassembled WGS sequence"/>
</dbReference>
<evidence type="ECO:0000256" key="5">
    <source>
        <dbReference type="ARBA" id="ARBA00022692"/>
    </source>
</evidence>
<keyword evidence="3" id="KW-0813">Transport</keyword>
<evidence type="ECO:0000256" key="8">
    <source>
        <dbReference type="ARBA" id="ARBA00023065"/>
    </source>
</evidence>
<keyword evidence="9 12" id="KW-0472">Membrane</keyword>